<feature type="compositionally biased region" description="Polar residues" evidence="3">
    <location>
        <begin position="192"/>
        <end position="205"/>
    </location>
</feature>
<dbReference type="InterPro" id="IPR046349">
    <property type="entry name" value="C1-like_sf"/>
</dbReference>
<dbReference type="Gene3D" id="3.30.60.20">
    <property type="match status" value="1"/>
</dbReference>
<feature type="region of interest" description="Disordered" evidence="3">
    <location>
        <begin position="2278"/>
        <end position="2301"/>
    </location>
</feature>
<reference evidence="5 6" key="1">
    <citation type="submission" date="2024-01" db="EMBL/GenBank/DDBJ databases">
        <title>A draft genome for a cacao thread blight-causing isolate of Paramarasmius palmivorus.</title>
        <authorList>
            <person name="Baruah I.K."/>
            <person name="Bukari Y."/>
            <person name="Amoako-Attah I."/>
            <person name="Meinhardt L.W."/>
            <person name="Bailey B.A."/>
            <person name="Cohen S.P."/>
        </authorList>
    </citation>
    <scope>NUCLEOTIDE SEQUENCE [LARGE SCALE GENOMIC DNA]</scope>
    <source>
        <strain evidence="5 6">GH-12</strain>
    </source>
</reference>
<dbReference type="CDD" id="cd00029">
    <property type="entry name" value="C1"/>
    <property type="match status" value="1"/>
</dbReference>
<accession>A0AAW0DQ74</accession>
<dbReference type="SUPFAM" id="SSF57889">
    <property type="entry name" value="Cysteine-rich domain"/>
    <property type="match status" value="1"/>
</dbReference>
<dbReference type="CDD" id="cd15489">
    <property type="entry name" value="PHD_SF"/>
    <property type="match status" value="1"/>
</dbReference>
<dbReference type="InterPro" id="IPR002219">
    <property type="entry name" value="PKC_DAG/PE"/>
</dbReference>
<dbReference type="Proteomes" id="UP001383192">
    <property type="component" value="Unassembled WGS sequence"/>
</dbReference>
<feature type="region of interest" description="Disordered" evidence="3">
    <location>
        <begin position="119"/>
        <end position="138"/>
    </location>
</feature>
<feature type="domain" description="Phorbol-ester/DAG-type" evidence="4">
    <location>
        <begin position="578"/>
        <end position="629"/>
    </location>
</feature>
<sequence>MEPLKPLRINTSIAQDDNEDLNPISLQVPTGVPSFRVSGSPPSEKPPTSPLGLTFRSSQKTSSRKTESRKLLAHVLNQLSRRTMPPSVYDDLGIDEDAKEKGTGLVETVKDVVKLGKETREEERNVLSPADEDDEGGVYSTDATFELMTQLMDVLKISLLQGWKIFDEAAPSDVEERRESGRLSSPFRRRNSLQPGGQRSRSPSPTFGKRAKPVGLLSQCISILSSVILEDCRFQVESPRPSRPPNALQAITLEAAKFLLHTHRHSSKTIADITLALIPAVSTFPYEMCGRLLAFFEECIVRGVLAELRNLQERESSAEQLVPHTTHGTEKQPIGISIQVEAAPDDSDPDVGLEWTPWSTAQSHLLAIKSSNAPMQASALYNMTAIIRPLLAALLERFEFPGESNVSVGPTYRLHRLIEAIARMKFDAYLDALEVMSYHSPKARRSAARLLSWFWPRAIGHVVISKPSTRPPNPEGTTEPPSHQHQFMPWRFAHIHNGPSLLGHACQVCTRDITGFGLFCPLCVCAVHFDCYDLPEGSRVINYSMASDDNTMRVAVYRFCTTMGHNPKGALLANRRLRHRLKPVNVFSLCLCSVCRKPLWGCYEQALYCSMCHQFLHPECTTSTSFSTCAPQQVDSNSISIDWSALRQTCTDFYPEILSFTKEDIQNKTYEDVSILFAMLWTQSQLLQNGIALGTLRVEEKGFFRSKGARLSPFELHNVLAWCQEFLGAKGDAVSPGTMDYFQYNDIERSSHALMYDWSFLVFMSASMKMPLDPTKEHDRPPPSTLLTVSQADTSNDHHGESIAHPFEIMPLSHLRDAIGRDFHVRSDITAKFLLMHMLHVGLFDSFDAESTPFADGQVQKHAYCSFPLPLGLDVSTDVETLFAAVEACLSDLDLFVNEIGWLMLSRRLWPSGSASEYALGRLTRSVVSWILAEDENLATILRDYLAKQRALPGVRSPVDPAPWPPLQSLRKAPSSSVNNGGDYVASRRALVSRYAIPWLAALHDQSPDNYAVLLYNICTDFVEEALEVSNLSSSLEASEEHRVSEDKLERLLRLIFRLSQNAITFSVLEDLFVRWLYAMSTSETTFRPLPSLSRIFQREGDASHRVSMLDSVVHLSDHLSFDPWSLVLQTASDSKDGLQRSLNWLRIFATSGISVPYATFAHLLQLLEQFEAPTSQSLLFVNSMMFSVWLQPHGRDQVQKLLASLHVRLQPNLLAKLKEGHDPERQSLATCLLLYGCDRKKVIDGGLVLEDEVRAFPSRLMLNLNVEDRRKLASRNSQVDDPIVIDPSLMKVLDTYLTANNENVTCLVAKFLYAFLMDSPYLAPHEVDNFILRNEQMLCRSAFLFYNIQRQDLIGIRFAFLLRVIVVDPPPFKEMLDAFFKPEENWEARLSAVTRLFRIILDITSLALSVEGRQWEASITDVFFYFFRSLWQDEKEEIRLAVETLSSTLLSSHFNQISSCWTAFLATSSIADKARLAAFLVQLRPHFPAWQVVSWEALLEILAEDQYDQEGANNKDGALSSHLSMYGLSVQDDDGQSSVASLNADTEMTGLRVCTLILSIDMIANGIYIDANSLLRIKQHVARVVGFEDVHAVPALNGLTFFVKFGRLVAVPRYALPCVSQLSSLLDSPHPAAIPSMEPSMKGGNANSTPLLVGSLFVDVLLGLFSSVKDLLSLPVLTTKSLLESLCIVIYKHNFENIYIRHLQPNLKQAVTVAMEYMLEDTNYECRQLALLVVQAYVKRFHGTMRSIIHFSIEQVAKLIILQNNANQDPLVNQAKAFLENTLKTYSGNGIFAGLLRRKLERGVFVVLKQVLDANAKEDREGESLRESLLRDTLPRAVESDQHTFQAVLDNLQAYVEVVHHQNYTVEMIIFVGHHLTLLARRISEWTPEAINPAPLLHIAAVLMQHNKAHCREMLQYTDTILRVALNRLSVDSATLSRLVHVTSTFYRKTENENATNPVLMVLFEILADGLRMKSRVLSSTIGALSQTIMTTEVSGVPLSMSYPNLFIGLASPGLHFLHNYAWNDPRSDRDLSVSIEIARMVLSAASRNSNVITKMIEQGTEKPGRQSMNVRGWNILLLAALKEESLQWMDLMCSLLGAFTTAHHTALRNHTQSHGIITEAAILDINHAYIAIKLWLILAQHKLKEVGTSNDVAFRVWDTLWPPFEALVNVFEAEAQAGLPVTLAVLTWSTVADLFVYLRNLRSPAALHTPSHMAMLNRLKAFSPNETQAGKLSRAIRALSEPPVDVGIDALMDQAVKDIIATEKLRELEMNRDAMKIAHERRRPEPSYGGEQRVHNPGK</sequence>
<protein>
    <recommendedName>
        <fullName evidence="4">Phorbol-ester/DAG-type domain-containing protein</fullName>
    </recommendedName>
</protein>
<dbReference type="GO" id="GO:0046872">
    <property type="term" value="F:metal ion binding"/>
    <property type="evidence" value="ECO:0007669"/>
    <property type="project" value="UniProtKB-KW"/>
</dbReference>
<evidence type="ECO:0000256" key="2">
    <source>
        <dbReference type="ARBA" id="ARBA00022833"/>
    </source>
</evidence>
<keyword evidence="2" id="KW-0862">Zinc</keyword>
<evidence type="ECO:0000259" key="4">
    <source>
        <dbReference type="PROSITE" id="PS50081"/>
    </source>
</evidence>
<feature type="region of interest" description="Disordered" evidence="3">
    <location>
        <begin position="1"/>
        <end position="68"/>
    </location>
</feature>
<comment type="caution">
    <text evidence="5">The sequence shown here is derived from an EMBL/GenBank/DDBJ whole genome shotgun (WGS) entry which is preliminary data.</text>
</comment>
<organism evidence="5 6">
    <name type="scientific">Paramarasmius palmivorus</name>
    <dbReference type="NCBI Taxonomy" id="297713"/>
    <lineage>
        <taxon>Eukaryota</taxon>
        <taxon>Fungi</taxon>
        <taxon>Dikarya</taxon>
        <taxon>Basidiomycota</taxon>
        <taxon>Agaricomycotina</taxon>
        <taxon>Agaricomycetes</taxon>
        <taxon>Agaricomycetidae</taxon>
        <taxon>Agaricales</taxon>
        <taxon>Marasmiineae</taxon>
        <taxon>Marasmiaceae</taxon>
        <taxon>Paramarasmius</taxon>
    </lineage>
</organism>
<keyword evidence="1" id="KW-0479">Metal-binding</keyword>
<evidence type="ECO:0000256" key="3">
    <source>
        <dbReference type="SAM" id="MobiDB-lite"/>
    </source>
</evidence>
<keyword evidence="6" id="KW-1185">Reference proteome</keyword>
<evidence type="ECO:0000313" key="5">
    <source>
        <dbReference type="EMBL" id="KAK7054868.1"/>
    </source>
</evidence>
<name>A0AAW0DQ74_9AGAR</name>
<gene>
    <name evidence="5" type="ORF">VNI00_003331</name>
</gene>
<evidence type="ECO:0000313" key="6">
    <source>
        <dbReference type="Proteomes" id="UP001383192"/>
    </source>
</evidence>
<evidence type="ECO:0000256" key="1">
    <source>
        <dbReference type="ARBA" id="ARBA00022723"/>
    </source>
</evidence>
<feature type="region of interest" description="Disordered" evidence="3">
    <location>
        <begin position="174"/>
        <end position="210"/>
    </location>
</feature>
<dbReference type="PROSITE" id="PS00479">
    <property type="entry name" value="ZF_DAG_PE_1"/>
    <property type="match status" value="1"/>
</dbReference>
<dbReference type="EMBL" id="JAYKXP010000008">
    <property type="protein sequence ID" value="KAK7054868.1"/>
    <property type="molecule type" value="Genomic_DNA"/>
</dbReference>
<dbReference type="PROSITE" id="PS50081">
    <property type="entry name" value="ZF_DAG_PE_2"/>
    <property type="match status" value="1"/>
</dbReference>
<feature type="compositionally biased region" description="Basic and acidic residues" evidence="3">
    <location>
        <begin position="2278"/>
        <end position="2287"/>
    </location>
</feature>
<proteinExistence type="predicted"/>